<reference evidence="8 10" key="3">
    <citation type="submission" date="2017-02" db="EMBL/GenBank/DDBJ databases">
        <title>Genome sequence of Clostridium beijerinckii Br21.</title>
        <authorList>
            <person name="Fonseca B.C."/>
            <person name="Guazzaroni M.E."/>
            <person name="Riano-Pachon D.M."/>
            <person name="Reginatto V."/>
        </authorList>
    </citation>
    <scope>NUCLEOTIDE SEQUENCE [LARGE SCALE GENOMIC DNA]</scope>
    <source>
        <strain evidence="8 10">Br21</strain>
    </source>
</reference>
<feature type="domain" description="Actin-like protein N-terminal" evidence="1">
    <location>
        <begin position="5"/>
        <end position="140"/>
    </location>
</feature>
<dbReference type="Pfam" id="PF17989">
    <property type="entry name" value="ALP_N"/>
    <property type="match status" value="1"/>
</dbReference>
<evidence type="ECO:0000313" key="5">
    <source>
        <dbReference type="EMBL" id="MBF7808225.1"/>
    </source>
</evidence>
<dbReference type="EMBL" id="JABAGV010000026">
    <property type="protein sequence ID" value="MBC2475385.1"/>
    <property type="molecule type" value="Genomic_DNA"/>
</dbReference>
<reference evidence="7" key="6">
    <citation type="submission" date="2020-06" db="EMBL/GenBank/DDBJ databases">
        <title>Genomic insights into acetone-butanol-ethanol (ABE) fermentation by sequencing solventogenic clostridia strains.</title>
        <authorList>
            <person name="Brown S."/>
        </authorList>
    </citation>
    <scope>NUCLEOTIDE SEQUENCE</scope>
    <source>
        <strain evidence="7">DJ123</strain>
    </source>
</reference>
<evidence type="ECO:0000313" key="6">
    <source>
        <dbReference type="EMBL" id="NRT92283.1"/>
    </source>
</evidence>
<name>A0A0B5QIC8_CLOBE</name>
<dbReference type="Proteomes" id="UP000822184">
    <property type="component" value="Unassembled WGS sequence"/>
</dbReference>
<reference evidence="9" key="1">
    <citation type="submission" date="2014-12" db="EMBL/GenBank/DDBJ databases">
        <title>Genome sequence of Clostridium beijerinckii strain 59B.</title>
        <authorList>
            <person name="Little G.T."/>
            <person name="Minton N.P."/>
        </authorList>
    </citation>
    <scope>NUCLEOTIDE SEQUENCE [LARGE SCALE GENOMIC DNA]</scope>
    <source>
        <strain evidence="9">59B</strain>
    </source>
</reference>
<reference evidence="4" key="8">
    <citation type="journal article" date="2022" name="Nat. Biotechnol.">
        <title>Carbon-negative production of acetone and isopropanol by gas fermentation at industrial pilot scale.</title>
        <authorList>
            <person name="Liew F.E."/>
            <person name="Nogle R."/>
            <person name="Abdalla T."/>
            <person name="Rasor B.J."/>
            <person name="Canter C."/>
            <person name="Jensen R.O."/>
            <person name="Wang L."/>
            <person name="Strutz J."/>
            <person name="Chirania P."/>
            <person name="De Tissera S."/>
            <person name="Mueller A.P."/>
            <person name="Ruan Z."/>
            <person name="Gao A."/>
            <person name="Tran L."/>
            <person name="Engle N.L."/>
            <person name="Bromley J.C."/>
            <person name="Daniell J."/>
            <person name="Conrado R."/>
            <person name="Tschaplinski T.J."/>
            <person name="Giannone R.J."/>
            <person name="Hettich R.L."/>
            <person name="Karim A.S."/>
            <person name="Simpson S.D."/>
            <person name="Brown S.D."/>
            <person name="Leang C."/>
            <person name="Jewett M.C."/>
            <person name="Kopke M."/>
        </authorList>
    </citation>
    <scope>NUCLEOTIDE SEQUENCE</scope>
    <source>
        <strain evidence="4">DJ015</strain>
        <strain evidence="6">DJ080</strain>
    </source>
</reference>
<reference evidence="6" key="5">
    <citation type="submission" date="2020-05" db="EMBL/GenBank/DDBJ databases">
        <authorList>
            <person name="Brown S."/>
            <person name="Huntemann M."/>
            <person name="Clum A."/>
            <person name="Spunde A."/>
            <person name="Palaniappan K."/>
            <person name="Ritter S."/>
            <person name="Mikhailova N."/>
            <person name="Chen I.-M."/>
            <person name="Stamatis D."/>
            <person name="Reddy T."/>
            <person name="O'Malley R."/>
            <person name="Daum C."/>
            <person name="Shapiro N."/>
            <person name="Ivanova N."/>
            <person name="Kyrpides N."/>
            <person name="Woyke T."/>
        </authorList>
    </citation>
    <scope>NUCLEOTIDE SEQUENCE</scope>
    <source>
        <strain evidence="6">DJ080</strain>
    </source>
</reference>
<evidence type="ECO:0000313" key="4">
    <source>
        <dbReference type="EMBL" id="MBC2475385.1"/>
    </source>
</evidence>
<dbReference type="AlphaFoldDB" id="A0A0B5QIC8"/>
<dbReference type="Proteomes" id="UP000031866">
    <property type="component" value="Chromosome"/>
</dbReference>
<reference evidence="5" key="7">
    <citation type="submission" date="2020-11" db="EMBL/GenBank/DDBJ databases">
        <authorList>
            <person name="Thieme N."/>
            <person name="Liebl W."/>
            <person name="Zverlov V."/>
        </authorList>
    </citation>
    <scope>NUCLEOTIDE SEQUENCE</scope>
    <source>
        <strain evidence="5">NT08</strain>
    </source>
</reference>
<dbReference type="OMA" id="VIEANIC"/>
<dbReference type="Pfam" id="PF21522">
    <property type="entry name" value="MreB-like_C"/>
    <property type="match status" value="1"/>
</dbReference>
<accession>A0A0B5QIC8</accession>
<evidence type="ECO:0000313" key="7">
    <source>
        <dbReference type="EMBL" id="NSB12073.1"/>
    </source>
</evidence>
<feature type="domain" description="Actin homologue MreB-like C-terminal" evidence="2">
    <location>
        <begin position="155"/>
        <end position="272"/>
    </location>
</feature>
<dbReference type="EMBL" id="JABTDW010000001">
    <property type="protein sequence ID" value="NSB12073.1"/>
    <property type="molecule type" value="Genomic_DNA"/>
</dbReference>
<dbReference type="EMBL" id="MWMH01000013">
    <property type="protein sequence ID" value="OOP70711.1"/>
    <property type="molecule type" value="Genomic_DNA"/>
</dbReference>
<dbReference type="KEGG" id="cbei:LF65_05633"/>
<dbReference type="Proteomes" id="UP001194098">
    <property type="component" value="Unassembled WGS sequence"/>
</dbReference>
<dbReference type="EMBL" id="CP010086">
    <property type="protein sequence ID" value="AJH02140.1"/>
    <property type="molecule type" value="Genomic_DNA"/>
</dbReference>
<evidence type="ECO:0000313" key="3">
    <source>
        <dbReference type="EMBL" id="AJH02140.1"/>
    </source>
</evidence>
<protein>
    <submittedName>
        <fullName evidence="3 4">StbA family protein</fullName>
    </submittedName>
    <submittedName>
        <fullName evidence="6">Plasmid segregation protein ParM</fullName>
    </submittedName>
</protein>
<gene>
    <name evidence="6" type="ORF">B0H41_006104</name>
    <name evidence="7" type="ORF">BCD95_000332</name>
    <name evidence="8" type="ORF">CBEIBR21_25245</name>
    <name evidence="4" type="ORF">HGI39_11800</name>
    <name evidence="5" type="ORF">IS491_06035</name>
    <name evidence="3" type="ORF">LF65_05633</name>
</gene>
<dbReference type="GeneID" id="66347904"/>
<dbReference type="InterPro" id="IPR040607">
    <property type="entry name" value="ALP_N"/>
</dbReference>
<dbReference type="InterPro" id="IPR043129">
    <property type="entry name" value="ATPase_NBD"/>
</dbReference>
<reference evidence="4" key="4">
    <citation type="submission" date="2020-04" db="EMBL/GenBank/DDBJ databases">
        <authorList>
            <person name="Brown S."/>
        </authorList>
    </citation>
    <scope>NUCLEOTIDE SEQUENCE</scope>
    <source>
        <strain evidence="4">DJ015</strain>
    </source>
</reference>
<dbReference type="OrthoDB" id="1883643at2"/>
<evidence type="ECO:0000313" key="8">
    <source>
        <dbReference type="EMBL" id="OOP70711.1"/>
    </source>
</evidence>
<dbReference type="EMBL" id="JABSWW010000002">
    <property type="protein sequence ID" value="NRT92283.1"/>
    <property type="molecule type" value="Genomic_DNA"/>
</dbReference>
<dbReference type="EMBL" id="JADOEF010000001">
    <property type="protein sequence ID" value="MBF7808225.1"/>
    <property type="molecule type" value="Genomic_DNA"/>
</dbReference>
<evidence type="ECO:0000259" key="1">
    <source>
        <dbReference type="Pfam" id="PF17989"/>
    </source>
</evidence>
<evidence type="ECO:0000313" key="10">
    <source>
        <dbReference type="Proteomes" id="UP000190959"/>
    </source>
</evidence>
<dbReference type="Proteomes" id="UP000631418">
    <property type="component" value="Unassembled WGS sequence"/>
</dbReference>
<dbReference type="InterPro" id="IPR049067">
    <property type="entry name" value="MreB-like_C"/>
</dbReference>
<dbReference type="Proteomes" id="UP000190959">
    <property type="component" value="Unassembled WGS sequence"/>
</dbReference>
<dbReference type="Proteomes" id="UP001193748">
    <property type="component" value="Unassembled WGS sequence"/>
</dbReference>
<evidence type="ECO:0000259" key="2">
    <source>
        <dbReference type="Pfam" id="PF21522"/>
    </source>
</evidence>
<dbReference type="STRING" id="1520.LF65_05633"/>
<evidence type="ECO:0000313" key="9">
    <source>
        <dbReference type="Proteomes" id="UP000031866"/>
    </source>
</evidence>
<dbReference type="RefSeq" id="WP_012061164.1">
    <property type="nucleotide sequence ID" value="NZ_BKAK01000011.1"/>
</dbReference>
<reference evidence="3" key="2">
    <citation type="submission" date="2016-02" db="EMBL/GenBank/DDBJ databases">
        <title>Genome sequence of Clostridium beijerinckii strain 59B.</title>
        <authorList>
            <person name="Little G.T."/>
            <person name="Minton N.P."/>
        </authorList>
    </citation>
    <scope>NUCLEOTIDE SEQUENCE</scope>
    <source>
        <strain evidence="3">NCIMB 14988</strain>
    </source>
</reference>
<proteinExistence type="predicted"/>
<sequence length="297" mass="33374">MRISADIGYNTTNFIGHNIEGSFSSTVKEKMHELETAKYTVEYNNKTYLIGNDDGFTSIEHSRDKDIIFHICLYTAIAATMSSTIDNNVRVITGLPAQFFAEQKNSLIKALENRRVFMKLNGENRSFTITKVIVFPQSAGLFLYDKSLVEKDTLVVDIGGGTLDIAYMSNGQFKEGRTYPLGVNPTYDVLLQELTKYGVNYSNRMKAEQIIADKAIFVEGKEIDVSKDIDNVLSLRAGEIINAIKQAFPEQSKYSRFVFIGGGALLLKNYLKDYRVLDDAQMINVKTYDIIGKSKNV</sequence>
<dbReference type="SUPFAM" id="SSF53067">
    <property type="entry name" value="Actin-like ATPase domain"/>
    <property type="match status" value="2"/>
</dbReference>
<dbReference type="Gene3D" id="3.30.420.40">
    <property type="match status" value="2"/>
</dbReference>
<organism evidence="3 9">
    <name type="scientific">Clostridium beijerinckii</name>
    <name type="common">Clostridium MP</name>
    <dbReference type="NCBI Taxonomy" id="1520"/>
    <lineage>
        <taxon>Bacteria</taxon>
        <taxon>Bacillati</taxon>
        <taxon>Bacillota</taxon>
        <taxon>Clostridia</taxon>
        <taxon>Eubacteriales</taxon>
        <taxon>Clostridiaceae</taxon>
        <taxon>Clostridium</taxon>
    </lineage>
</organism>